<gene>
    <name evidence="1" type="ORF">LSH36_589g02093</name>
</gene>
<keyword evidence="2" id="KW-1185">Reference proteome</keyword>
<dbReference type="AlphaFoldDB" id="A0AAD9J6R1"/>
<comment type="caution">
    <text evidence="1">The sequence shown here is derived from an EMBL/GenBank/DDBJ whole genome shotgun (WGS) entry which is preliminary data.</text>
</comment>
<evidence type="ECO:0000313" key="1">
    <source>
        <dbReference type="EMBL" id="KAK2146690.1"/>
    </source>
</evidence>
<protein>
    <submittedName>
        <fullName evidence="1">Uncharacterized protein</fullName>
    </submittedName>
</protein>
<accession>A0AAD9J6R1</accession>
<reference evidence="1" key="1">
    <citation type="journal article" date="2023" name="Mol. Biol. Evol.">
        <title>Third-Generation Sequencing Reveals the Adaptive Role of the Epigenome in Three Deep-Sea Polychaetes.</title>
        <authorList>
            <person name="Perez M."/>
            <person name="Aroh O."/>
            <person name="Sun Y."/>
            <person name="Lan Y."/>
            <person name="Juniper S.K."/>
            <person name="Young C.R."/>
            <person name="Angers B."/>
            <person name="Qian P.Y."/>
        </authorList>
    </citation>
    <scope>NUCLEOTIDE SEQUENCE</scope>
    <source>
        <strain evidence="1">P08H-3</strain>
    </source>
</reference>
<name>A0AAD9J6R1_9ANNE</name>
<evidence type="ECO:0000313" key="2">
    <source>
        <dbReference type="Proteomes" id="UP001208570"/>
    </source>
</evidence>
<proteinExistence type="predicted"/>
<dbReference type="Proteomes" id="UP001208570">
    <property type="component" value="Unassembled WGS sequence"/>
</dbReference>
<organism evidence="1 2">
    <name type="scientific">Paralvinella palmiformis</name>
    <dbReference type="NCBI Taxonomy" id="53620"/>
    <lineage>
        <taxon>Eukaryota</taxon>
        <taxon>Metazoa</taxon>
        <taxon>Spiralia</taxon>
        <taxon>Lophotrochozoa</taxon>
        <taxon>Annelida</taxon>
        <taxon>Polychaeta</taxon>
        <taxon>Sedentaria</taxon>
        <taxon>Canalipalpata</taxon>
        <taxon>Terebellida</taxon>
        <taxon>Terebelliformia</taxon>
        <taxon>Alvinellidae</taxon>
        <taxon>Paralvinella</taxon>
    </lineage>
</organism>
<dbReference type="EMBL" id="JAODUP010000589">
    <property type="protein sequence ID" value="KAK2146690.1"/>
    <property type="molecule type" value="Genomic_DNA"/>
</dbReference>
<sequence length="73" mass="8556">MVDLSERCAMNQCLAKIHLNLTMRLYNENTNVLMEDHLQHLLTNIETWLESDTIDIIVAKHLMLVVFKLLKGY</sequence>